<dbReference type="SUPFAM" id="SSF55785">
    <property type="entry name" value="PYP-like sensor domain (PAS domain)"/>
    <property type="match status" value="1"/>
</dbReference>
<feature type="domain" description="GGDEF" evidence="6">
    <location>
        <begin position="458"/>
        <end position="591"/>
    </location>
</feature>
<feature type="domain" description="PAC" evidence="4">
    <location>
        <begin position="374"/>
        <end position="426"/>
    </location>
</feature>
<dbReference type="PANTHER" id="PTHR44757:SF2">
    <property type="entry name" value="BIOFILM ARCHITECTURE MAINTENANCE PROTEIN MBAA"/>
    <property type="match status" value="1"/>
</dbReference>
<dbReference type="AlphaFoldDB" id="B3E7G7"/>
<evidence type="ECO:0000259" key="4">
    <source>
        <dbReference type="PROSITE" id="PS50113"/>
    </source>
</evidence>
<dbReference type="Pfam" id="PF13426">
    <property type="entry name" value="PAS_9"/>
    <property type="match status" value="1"/>
</dbReference>
<evidence type="ECO:0000313" key="7">
    <source>
        <dbReference type="EMBL" id="ACD96484.1"/>
    </source>
</evidence>
<keyword evidence="1" id="KW-1133">Transmembrane helix</keyword>
<evidence type="ECO:0000259" key="6">
    <source>
        <dbReference type="PROSITE" id="PS50887"/>
    </source>
</evidence>
<dbReference type="InterPro" id="IPR001610">
    <property type="entry name" value="PAC"/>
</dbReference>
<dbReference type="SMART" id="SM00062">
    <property type="entry name" value="PBPb"/>
    <property type="match status" value="1"/>
</dbReference>
<evidence type="ECO:0000256" key="2">
    <source>
        <dbReference type="SAM" id="SignalP"/>
    </source>
</evidence>
<dbReference type="InterPro" id="IPR043128">
    <property type="entry name" value="Rev_trsase/Diguanyl_cyclase"/>
</dbReference>
<dbReference type="KEGG" id="glo:Glov_2771"/>
<dbReference type="CDD" id="cd01949">
    <property type="entry name" value="GGDEF"/>
    <property type="match status" value="1"/>
</dbReference>
<organism evidence="7 8">
    <name type="scientific">Trichlorobacter lovleyi (strain ATCC BAA-1151 / DSM 17278 / SZ)</name>
    <name type="common">Geobacter lovleyi</name>
    <dbReference type="NCBI Taxonomy" id="398767"/>
    <lineage>
        <taxon>Bacteria</taxon>
        <taxon>Pseudomonadati</taxon>
        <taxon>Thermodesulfobacteriota</taxon>
        <taxon>Desulfuromonadia</taxon>
        <taxon>Geobacterales</taxon>
        <taxon>Geobacteraceae</taxon>
        <taxon>Trichlorobacter</taxon>
    </lineage>
</organism>
<dbReference type="Pfam" id="PF00497">
    <property type="entry name" value="SBP_bac_3"/>
    <property type="match status" value="1"/>
</dbReference>
<feature type="transmembrane region" description="Helical" evidence="1">
    <location>
        <begin position="262"/>
        <end position="284"/>
    </location>
</feature>
<dbReference type="RefSeq" id="WP_012470813.1">
    <property type="nucleotide sequence ID" value="NC_010814.1"/>
</dbReference>
<dbReference type="PANTHER" id="PTHR44757">
    <property type="entry name" value="DIGUANYLATE CYCLASE DGCP"/>
    <property type="match status" value="1"/>
</dbReference>
<proteinExistence type="predicted"/>
<dbReference type="SUPFAM" id="SSF55073">
    <property type="entry name" value="Nucleotide cyclase"/>
    <property type="match status" value="1"/>
</dbReference>
<sequence length="860" mass="96986">MIPMHRMMLTVCSVVLLLMTLPLFAGAAPVVRVGYEQNHPMAGTADNGKAQGIMIDIVEEIARQEGWTLHYAPCIWSKCLEDLENAKIDLLVGIAYTPERAQKFSYNQHTVISNWGLLYSRPGQRIESYTDLNGKRIAVVKNDVYCNTFIRMLQQFNIRCDLVYADNFKDIFDMIDWGEVDAGVANRFFSLLNERSFKIRATPIIFSPVSVQVAAPKGRNQDVLSAFDRHLEAMKKDRDSVYHQSLKRWLGIEGAGYLMPRWIWWTLGGVAGGALLLGIFALLLRREVRRKTADLNHEVEERRKLFAAVEQSANSVVITDTEGVIEYVNPHFCMVTGYRSEEVIGQKPSLLKSGHQSAELYADLWKTISAGREWRGEFRNKRKNGSLYWDLCSIAPIRNEAGEITNFVAIKEDITSRKAQEEILTWQAGHDTLTGLYNRYFLENHLTAEIKRMDRQHQTLSLLLIDIDNLKFVNDTFGHDFGDRLLVQIAERLKQAACPLSIVGRFLGNEFALVPPLAEGREHAVTLVNRIKQQMSELFVMDGAEVVITVSIGVVVFPDDGEDADTLLRNAEAAMYEAKRQGRNTIVWYTTDFHKRAQYRLMLAARLHRAFENSDFTLQYQPQISTQDNTVIGVEALLRWTPADLPPVSPMEFIPILEETGLIVPVGTWVLYQACHQAAAWQRAGLPRMRLSVNISAVQFQRGDLGETVRMVLAETGLDPALLCLELTESMLMIDTAQSQQKLQELRDLGVRLALDDFGTGYSSLAYLSRLPVQELKVDQSFVRRLHDTPSDTAVVNTVIAMAQELGLTLIAEGVESEEQKSHLIGRGCTIIQGFLFCRPLPPDQLALFVGQEGHDEPQA</sequence>
<accession>B3E7G7</accession>
<evidence type="ECO:0000256" key="1">
    <source>
        <dbReference type="SAM" id="Phobius"/>
    </source>
</evidence>
<dbReference type="FunFam" id="3.30.70.270:FF:000001">
    <property type="entry name" value="Diguanylate cyclase domain protein"/>
    <property type="match status" value="1"/>
</dbReference>
<dbReference type="OrthoDB" id="9777298at2"/>
<dbReference type="InterPro" id="IPR001633">
    <property type="entry name" value="EAL_dom"/>
</dbReference>
<feature type="signal peptide" evidence="2">
    <location>
        <begin position="1"/>
        <end position="27"/>
    </location>
</feature>
<dbReference type="Gene3D" id="3.30.70.270">
    <property type="match status" value="1"/>
</dbReference>
<dbReference type="Gene3D" id="3.20.20.450">
    <property type="entry name" value="EAL domain"/>
    <property type="match status" value="1"/>
</dbReference>
<dbReference type="InterPro" id="IPR029787">
    <property type="entry name" value="Nucleotide_cyclase"/>
</dbReference>
<dbReference type="InterPro" id="IPR035919">
    <property type="entry name" value="EAL_sf"/>
</dbReference>
<dbReference type="InterPro" id="IPR052155">
    <property type="entry name" value="Biofilm_reg_signaling"/>
</dbReference>
<dbReference type="PROSITE" id="PS50113">
    <property type="entry name" value="PAC"/>
    <property type="match status" value="1"/>
</dbReference>
<dbReference type="InterPro" id="IPR000160">
    <property type="entry name" value="GGDEF_dom"/>
</dbReference>
<keyword evidence="1" id="KW-0472">Membrane</keyword>
<name>B3E7G7_TRIL1</name>
<dbReference type="SMART" id="SM00267">
    <property type="entry name" value="GGDEF"/>
    <property type="match status" value="1"/>
</dbReference>
<dbReference type="InterPro" id="IPR001638">
    <property type="entry name" value="Solute-binding_3/MltF_N"/>
</dbReference>
<dbReference type="GO" id="GO:0003824">
    <property type="term" value="F:catalytic activity"/>
    <property type="evidence" value="ECO:0007669"/>
    <property type="project" value="UniProtKB-ARBA"/>
</dbReference>
<dbReference type="Pfam" id="PF00563">
    <property type="entry name" value="EAL"/>
    <property type="match status" value="1"/>
</dbReference>
<dbReference type="Proteomes" id="UP000002420">
    <property type="component" value="Chromosome"/>
</dbReference>
<dbReference type="NCBIfam" id="TIGR00254">
    <property type="entry name" value="GGDEF"/>
    <property type="match status" value="1"/>
</dbReference>
<gene>
    <name evidence="7" type="ordered locus">Glov_2771</name>
</gene>
<evidence type="ECO:0000259" key="3">
    <source>
        <dbReference type="PROSITE" id="PS50112"/>
    </source>
</evidence>
<keyword evidence="8" id="KW-1185">Reference proteome</keyword>
<feature type="domain" description="EAL" evidence="5">
    <location>
        <begin position="600"/>
        <end position="854"/>
    </location>
</feature>
<feature type="domain" description="PAS" evidence="3">
    <location>
        <begin position="301"/>
        <end position="346"/>
    </location>
</feature>
<dbReference type="SMART" id="SM00086">
    <property type="entry name" value="PAC"/>
    <property type="match status" value="1"/>
</dbReference>
<dbReference type="InterPro" id="IPR000700">
    <property type="entry name" value="PAS-assoc_C"/>
</dbReference>
<protein>
    <submittedName>
        <fullName evidence="7">Diguanylate cyclase/phosphodiesterase with PAS/PAC sensor(S)</fullName>
    </submittedName>
</protein>
<dbReference type="SUPFAM" id="SSF141868">
    <property type="entry name" value="EAL domain-like"/>
    <property type="match status" value="1"/>
</dbReference>
<dbReference type="PROSITE" id="PS50883">
    <property type="entry name" value="EAL"/>
    <property type="match status" value="1"/>
</dbReference>
<dbReference type="SMART" id="SM00052">
    <property type="entry name" value="EAL"/>
    <property type="match status" value="1"/>
</dbReference>
<keyword evidence="1" id="KW-0812">Transmembrane</keyword>
<dbReference type="EMBL" id="CP001089">
    <property type="protein sequence ID" value="ACD96484.1"/>
    <property type="molecule type" value="Genomic_DNA"/>
</dbReference>
<dbReference type="Gene3D" id="3.40.190.10">
    <property type="entry name" value="Periplasmic binding protein-like II"/>
    <property type="match status" value="2"/>
</dbReference>
<dbReference type="CDD" id="cd00130">
    <property type="entry name" value="PAS"/>
    <property type="match status" value="1"/>
</dbReference>
<dbReference type="CDD" id="cd01948">
    <property type="entry name" value="EAL"/>
    <property type="match status" value="1"/>
</dbReference>
<dbReference type="NCBIfam" id="TIGR00229">
    <property type="entry name" value="sensory_box"/>
    <property type="match status" value="1"/>
</dbReference>
<dbReference type="Gene3D" id="3.30.450.20">
    <property type="entry name" value="PAS domain"/>
    <property type="match status" value="1"/>
</dbReference>
<dbReference type="STRING" id="398767.Glov_2771"/>
<feature type="chain" id="PRO_5002786151" evidence="2">
    <location>
        <begin position="28"/>
        <end position="860"/>
    </location>
</feature>
<evidence type="ECO:0000313" key="8">
    <source>
        <dbReference type="Proteomes" id="UP000002420"/>
    </source>
</evidence>
<keyword evidence="2" id="KW-0732">Signal</keyword>
<dbReference type="InterPro" id="IPR000014">
    <property type="entry name" value="PAS"/>
</dbReference>
<dbReference type="SUPFAM" id="SSF53850">
    <property type="entry name" value="Periplasmic binding protein-like II"/>
    <property type="match status" value="1"/>
</dbReference>
<dbReference type="SMART" id="SM00091">
    <property type="entry name" value="PAS"/>
    <property type="match status" value="1"/>
</dbReference>
<dbReference type="HOGENOM" id="CLU_000445_70_36_7"/>
<dbReference type="PROSITE" id="PS50887">
    <property type="entry name" value="GGDEF"/>
    <property type="match status" value="1"/>
</dbReference>
<dbReference type="PROSITE" id="PS50112">
    <property type="entry name" value="PAS"/>
    <property type="match status" value="1"/>
</dbReference>
<evidence type="ECO:0000259" key="5">
    <source>
        <dbReference type="PROSITE" id="PS50883"/>
    </source>
</evidence>
<dbReference type="InterPro" id="IPR035965">
    <property type="entry name" value="PAS-like_dom_sf"/>
</dbReference>
<reference evidence="7 8" key="1">
    <citation type="submission" date="2008-05" db="EMBL/GenBank/DDBJ databases">
        <title>Complete sequence of chromosome of Geobacter lovleyi SZ.</title>
        <authorList>
            <consortium name="US DOE Joint Genome Institute"/>
            <person name="Lucas S."/>
            <person name="Copeland A."/>
            <person name="Lapidus A."/>
            <person name="Glavina del Rio T."/>
            <person name="Dalin E."/>
            <person name="Tice H."/>
            <person name="Bruce D."/>
            <person name="Goodwin L."/>
            <person name="Pitluck S."/>
            <person name="Chertkov O."/>
            <person name="Meincke L."/>
            <person name="Brettin T."/>
            <person name="Detter J.C."/>
            <person name="Han C."/>
            <person name="Tapia R."/>
            <person name="Kuske C.R."/>
            <person name="Schmutz J."/>
            <person name="Larimer F."/>
            <person name="Land M."/>
            <person name="Hauser L."/>
            <person name="Kyrpides N."/>
            <person name="Mikhailova N."/>
            <person name="Sung Y."/>
            <person name="Fletcher K.E."/>
            <person name="Ritalahti K.M."/>
            <person name="Loeffler F.E."/>
            <person name="Richardson P."/>
        </authorList>
    </citation>
    <scope>NUCLEOTIDE SEQUENCE [LARGE SCALE GENOMIC DNA]</scope>
    <source>
        <strain evidence="8">ATCC BAA-1151 / DSM 17278 / SZ</strain>
    </source>
</reference>
<dbReference type="eggNOG" id="COG5001">
    <property type="taxonomic scope" value="Bacteria"/>
</dbReference>
<dbReference type="Pfam" id="PF00990">
    <property type="entry name" value="GGDEF"/>
    <property type="match status" value="1"/>
</dbReference>